<evidence type="ECO:0000256" key="4">
    <source>
        <dbReference type="ARBA" id="ARBA00022833"/>
    </source>
</evidence>
<organism evidence="10 11">
    <name type="scientific">Ichthyenterobacterium magnum</name>
    <dbReference type="NCBI Taxonomy" id="1230530"/>
    <lineage>
        <taxon>Bacteria</taxon>
        <taxon>Pseudomonadati</taxon>
        <taxon>Bacteroidota</taxon>
        <taxon>Flavobacteriia</taxon>
        <taxon>Flavobacteriales</taxon>
        <taxon>Flavobacteriaceae</taxon>
        <taxon>Ichthyenterobacterium</taxon>
    </lineage>
</organism>
<dbReference type="EC" id="2.7.7.7" evidence="8"/>
<dbReference type="Gene3D" id="1.20.272.10">
    <property type="match status" value="1"/>
</dbReference>
<evidence type="ECO:0000256" key="7">
    <source>
        <dbReference type="ARBA" id="ARBA00049244"/>
    </source>
</evidence>
<name>A0A420DKB6_9FLAO</name>
<keyword evidence="3 8" id="KW-0547">Nucleotide-binding</keyword>
<reference evidence="10 11" key="1">
    <citation type="submission" date="2018-09" db="EMBL/GenBank/DDBJ databases">
        <title>Genomic Encyclopedia of Archaeal and Bacterial Type Strains, Phase II (KMG-II): from individual species to whole genera.</title>
        <authorList>
            <person name="Goeker M."/>
        </authorList>
    </citation>
    <scope>NUCLEOTIDE SEQUENCE [LARGE SCALE GENOMIC DNA]</scope>
    <source>
        <strain evidence="10 11">DSM 26283</strain>
    </source>
</reference>
<evidence type="ECO:0000259" key="9">
    <source>
        <dbReference type="SMART" id="SM00382"/>
    </source>
</evidence>
<keyword evidence="6 8" id="KW-0239">DNA-directed DNA polymerase</keyword>
<keyword evidence="8" id="KW-0548">Nucleotidyltransferase</keyword>
<comment type="function">
    <text evidence="8">DNA polymerase III is a complex, multichain enzyme responsible for most of the replicative synthesis in bacteria. This DNA polymerase also exhibits 3' to 5' exonuclease activity.</text>
</comment>
<evidence type="ECO:0000256" key="2">
    <source>
        <dbReference type="ARBA" id="ARBA00022723"/>
    </source>
</evidence>
<dbReference type="InterPro" id="IPR050238">
    <property type="entry name" value="DNA_Rep/Repair_Clamp_Loader"/>
</dbReference>
<dbReference type="EMBL" id="RAQJ01000003">
    <property type="protein sequence ID" value="RKE94694.1"/>
    <property type="molecule type" value="Genomic_DNA"/>
</dbReference>
<dbReference type="AlphaFoldDB" id="A0A420DKB6"/>
<dbReference type="PRINTS" id="PR00300">
    <property type="entry name" value="CLPPROTEASEA"/>
</dbReference>
<dbReference type="InterPro" id="IPR045085">
    <property type="entry name" value="HLD_clamp_pol_III_gamma_tau"/>
</dbReference>
<comment type="similarity">
    <text evidence="1 8">Belongs to the DnaX/STICHEL family.</text>
</comment>
<dbReference type="CDD" id="cd18137">
    <property type="entry name" value="HLD_clamp_pol_III_gamma_tau"/>
    <property type="match status" value="1"/>
</dbReference>
<evidence type="ECO:0000256" key="6">
    <source>
        <dbReference type="ARBA" id="ARBA00022932"/>
    </source>
</evidence>
<evidence type="ECO:0000256" key="5">
    <source>
        <dbReference type="ARBA" id="ARBA00022840"/>
    </source>
</evidence>
<dbReference type="SMART" id="SM00382">
    <property type="entry name" value="AAA"/>
    <property type="match status" value="1"/>
</dbReference>
<dbReference type="Pfam" id="PF13177">
    <property type="entry name" value="DNA_pol3_delta2"/>
    <property type="match status" value="1"/>
</dbReference>
<keyword evidence="8" id="KW-0808">Transferase</keyword>
<dbReference type="GO" id="GO:0006261">
    <property type="term" value="P:DNA-templated DNA replication"/>
    <property type="evidence" value="ECO:0007669"/>
    <property type="project" value="TreeGrafter"/>
</dbReference>
<dbReference type="InterPro" id="IPR001270">
    <property type="entry name" value="ClpA/B"/>
</dbReference>
<protein>
    <recommendedName>
        <fullName evidence="8">DNA polymerase III subunit gamma/tau</fullName>
        <ecNumber evidence="8">2.7.7.7</ecNumber>
    </recommendedName>
</protein>
<accession>A0A420DKB6</accession>
<dbReference type="Gene3D" id="1.10.8.60">
    <property type="match status" value="1"/>
</dbReference>
<keyword evidence="2" id="KW-0479">Metal-binding</keyword>
<dbReference type="Pfam" id="PF22608">
    <property type="entry name" value="DNAX_ATPase_lid"/>
    <property type="match status" value="1"/>
</dbReference>
<evidence type="ECO:0000256" key="3">
    <source>
        <dbReference type="ARBA" id="ARBA00022741"/>
    </source>
</evidence>
<dbReference type="GO" id="GO:0005524">
    <property type="term" value="F:ATP binding"/>
    <property type="evidence" value="ECO:0007669"/>
    <property type="project" value="UniProtKB-KW"/>
</dbReference>
<comment type="catalytic activity">
    <reaction evidence="7 8">
        <text>DNA(n) + a 2'-deoxyribonucleoside 5'-triphosphate = DNA(n+1) + diphosphate</text>
        <dbReference type="Rhea" id="RHEA:22508"/>
        <dbReference type="Rhea" id="RHEA-COMP:17339"/>
        <dbReference type="Rhea" id="RHEA-COMP:17340"/>
        <dbReference type="ChEBI" id="CHEBI:33019"/>
        <dbReference type="ChEBI" id="CHEBI:61560"/>
        <dbReference type="ChEBI" id="CHEBI:173112"/>
        <dbReference type="EC" id="2.7.7.7"/>
    </reaction>
</comment>
<dbReference type="NCBIfam" id="NF004046">
    <property type="entry name" value="PRK05563.1"/>
    <property type="match status" value="1"/>
</dbReference>
<evidence type="ECO:0000313" key="10">
    <source>
        <dbReference type="EMBL" id="RKE94694.1"/>
    </source>
</evidence>
<dbReference type="NCBIfam" id="TIGR01128">
    <property type="entry name" value="holA"/>
    <property type="match status" value="1"/>
</dbReference>
<comment type="subunit">
    <text evidence="8">DNA polymerase III contains a core (composed of alpha, epsilon and theta chains) that associates with a tau subunit. This core dimerizes to form the POLIII' complex. PolIII' associates with the gamma complex (composed of gamma, delta, delta', psi and chi chains) and with the beta chain to form the complete DNA polymerase III complex.</text>
</comment>
<feature type="domain" description="AAA+ ATPase" evidence="9">
    <location>
        <begin position="38"/>
        <end position="168"/>
    </location>
</feature>
<dbReference type="CDD" id="cd00009">
    <property type="entry name" value="AAA"/>
    <property type="match status" value="1"/>
</dbReference>
<dbReference type="InterPro" id="IPR005790">
    <property type="entry name" value="DNA_polIII_delta"/>
</dbReference>
<dbReference type="InterPro" id="IPR027417">
    <property type="entry name" value="P-loop_NTPase"/>
</dbReference>
<dbReference type="GO" id="GO:0003677">
    <property type="term" value="F:DNA binding"/>
    <property type="evidence" value="ECO:0007669"/>
    <property type="project" value="InterPro"/>
</dbReference>
<gene>
    <name evidence="8" type="primary">dnaX</name>
    <name evidence="10" type="ORF">BXY80_1705</name>
</gene>
<keyword evidence="4" id="KW-0862">Zinc</keyword>
<dbReference type="SUPFAM" id="SSF52540">
    <property type="entry name" value="P-loop containing nucleoside triphosphate hydrolases"/>
    <property type="match status" value="1"/>
</dbReference>
<proteinExistence type="inferred from homology"/>
<dbReference type="InterPro" id="IPR003593">
    <property type="entry name" value="AAA+_ATPase"/>
</dbReference>
<dbReference type="RefSeq" id="WP_120200939.1">
    <property type="nucleotide sequence ID" value="NZ_RAQJ01000003.1"/>
</dbReference>
<dbReference type="Gene3D" id="3.40.50.300">
    <property type="entry name" value="P-loop containing nucleotide triphosphate hydrolases"/>
    <property type="match status" value="1"/>
</dbReference>
<dbReference type="PANTHER" id="PTHR11669">
    <property type="entry name" value="REPLICATION FACTOR C / DNA POLYMERASE III GAMMA-TAU SUBUNIT"/>
    <property type="match status" value="1"/>
</dbReference>
<dbReference type="SUPFAM" id="SSF48019">
    <property type="entry name" value="post-AAA+ oligomerization domain-like"/>
    <property type="match status" value="1"/>
</dbReference>
<comment type="caution">
    <text evidence="10">The sequence shown here is derived from an EMBL/GenBank/DDBJ whole genome shotgun (WGS) entry which is preliminary data.</text>
</comment>
<dbReference type="GO" id="GO:0003887">
    <property type="term" value="F:DNA-directed DNA polymerase activity"/>
    <property type="evidence" value="ECO:0007669"/>
    <property type="project" value="UniProtKB-KW"/>
</dbReference>
<dbReference type="OrthoDB" id="9810148at2"/>
<evidence type="ECO:0000313" key="11">
    <source>
        <dbReference type="Proteomes" id="UP000284892"/>
    </source>
</evidence>
<evidence type="ECO:0000256" key="1">
    <source>
        <dbReference type="ARBA" id="ARBA00006360"/>
    </source>
</evidence>
<dbReference type="GO" id="GO:0009360">
    <property type="term" value="C:DNA polymerase III complex"/>
    <property type="evidence" value="ECO:0007669"/>
    <property type="project" value="InterPro"/>
</dbReference>
<dbReference type="NCBIfam" id="TIGR02397">
    <property type="entry name" value="dnaX_nterm"/>
    <property type="match status" value="1"/>
</dbReference>
<dbReference type="Proteomes" id="UP000284892">
    <property type="component" value="Unassembled WGS sequence"/>
</dbReference>
<keyword evidence="8" id="KW-0235">DNA replication</keyword>
<dbReference type="GO" id="GO:0046872">
    <property type="term" value="F:metal ion binding"/>
    <property type="evidence" value="ECO:0007669"/>
    <property type="project" value="UniProtKB-KW"/>
</dbReference>
<keyword evidence="5 8" id="KW-0067">ATP-binding</keyword>
<evidence type="ECO:0000256" key="8">
    <source>
        <dbReference type="RuleBase" id="RU364063"/>
    </source>
</evidence>
<dbReference type="InterPro" id="IPR008921">
    <property type="entry name" value="DNA_pol3_clamp-load_cplx_C"/>
</dbReference>
<dbReference type="PANTHER" id="PTHR11669:SF0">
    <property type="entry name" value="PROTEIN STICHEL-LIKE 2"/>
    <property type="match status" value="1"/>
</dbReference>
<sequence>MEHFVVSARKYRPQTFKDVVGQQAITNTLLNAIENNHLAQALLFTGPRGVGKTTCARILAKMINSDGNETEDEDFAFNIFELDAASNNSVDDIRSLTDQVRIPPQVGKYKVYIIDEVHMLSQSAFNAFLKTLEEPPKHCIFILATTEKHKIIPTILSRCQIFDFKRITVKDAKEYLKYIAQEQDIVAEDDALHIIAQKADGAMRDALSIFDRVVSFSGKNLTRQAVTENLNVLDYETYFTSTNLILDNKIPELLIQFNTILAKGFDGHHYIAGLASHFRDLLVCKSPQTIELLEVGEDTKAKYLEQSQKASQEFLLKGIQLANDCDLKYKTSKNQRLLVELCIMQLASITFDGEKKNSKRFIIPPSYFKAKGITPIPVKIPQQQKETIKTEASTLQEHNNTQEEEVAIEVKQPKISLKKDSTQTSGLSLKSIKAKKEHLIKQMEVVIDPQDLPKDEFTFEQFKKAWKDYIESLNKKGEKIMSSILEMDTPKLKDTLIQLQFPNESIKIELERAQFPLMEFLRKRLNNYNLKLEIIVNEEASKKYVFTAQDKYEKLKEKNPNIELLKKTFGLDI</sequence>
<dbReference type="InterPro" id="IPR012763">
    <property type="entry name" value="DNA_pol_III_sug/sutau_N"/>
</dbReference>
<keyword evidence="11" id="KW-1185">Reference proteome</keyword>